<sequence>MSCMLKFPIVRRRPTFISSQGSTETACLLRITLFTISFGDGMTLWKENTVNLIVAQSFDSIHFNYA</sequence>
<name>A0A0C3P367_PISTI</name>
<dbReference type="HOGENOM" id="CLU_2832221_0_0_1"/>
<dbReference type="InParanoid" id="A0A0C3P367"/>
<evidence type="ECO:0000313" key="1">
    <source>
        <dbReference type="EMBL" id="KIO01916.1"/>
    </source>
</evidence>
<evidence type="ECO:0000313" key="2">
    <source>
        <dbReference type="Proteomes" id="UP000054217"/>
    </source>
</evidence>
<dbReference type="Proteomes" id="UP000054217">
    <property type="component" value="Unassembled WGS sequence"/>
</dbReference>
<organism evidence="1 2">
    <name type="scientific">Pisolithus tinctorius Marx 270</name>
    <dbReference type="NCBI Taxonomy" id="870435"/>
    <lineage>
        <taxon>Eukaryota</taxon>
        <taxon>Fungi</taxon>
        <taxon>Dikarya</taxon>
        <taxon>Basidiomycota</taxon>
        <taxon>Agaricomycotina</taxon>
        <taxon>Agaricomycetes</taxon>
        <taxon>Agaricomycetidae</taxon>
        <taxon>Boletales</taxon>
        <taxon>Sclerodermatineae</taxon>
        <taxon>Pisolithaceae</taxon>
        <taxon>Pisolithus</taxon>
    </lineage>
</organism>
<protein>
    <submittedName>
        <fullName evidence="1">Uncharacterized protein</fullName>
    </submittedName>
</protein>
<proteinExistence type="predicted"/>
<reference evidence="1 2" key="1">
    <citation type="submission" date="2014-04" db="EMBL/GenBank/DDBJ databases">
        <authorList>
            <consortium name="DOE Joint Genome Institute"/>
            <person name="Kuo A."/>
            <person name="Kohler A."/>
            <person name="Costa M.D."/>
            <person name="Nagy L.G."/>
            <person name="Floudas D."/>
            <person name="Copeland A."/>
            <person name="Barry K.W."/>
            <person name="Cichocki N."/>
            <person name="Veneault-Fourrey C."/>
            <person name="LaButti K."/>
            <person name="Lindquist E.A."/>
            <person name="Lipzen A."/>
            <person name="Lundell T."/>
            <person name="Morin E."/>
            <person name="Murat C."/>
            <person name="Sun H."/>
            <person name="Tunlid A."/>
            <person name="Henrissat B."/>
            <person name="Grigoriev I.V."/>
            <person name="Hibbett D.S."/>
            <person name="Martin F."/>
            <person name="Nordberg H.P."/>
            <person name="Cantor M.N."/>
            <person name="Hua S.X."/>
        </authorList>
    </citation>
    <scope>NUCLEOTIDE SEQUENCE [LARGE SCALE GENOMIC DNA]</scope>
    <source>
        <strain evidence="1 2">Marx 270</strain>
    </source>
</reference>
<keyword evidence="2" id="KW-1185">Reference proteome</keyword>
<dbReference type="EMBL" id="KN831984">
    <property type="protein sequence ID" value="KIO01916.1"/>
    <property type="molecule type" value="Genomic_DNA"/>
</dbReference>
<accession>A0A0C3P367</accession>
<dbReference type="AlphaFoldDB" id="A0A0C3P367"/>
<gene>
    <name evidence="1" type="ORF">M404DRAFT_717360</name>
</gene>
<reference evidence="2" key="2">
    <citation type="submission" date="2015-01" db="EMBL/GenBank/DDBJ databases">
        <title>Evolutionary Origins and Diversification of the Mycorrhizal Mutualists.</title>
        <authorList>
            <consortium name="DOE Joint Genome Institute"/>
            <consortium name="Mycorrhizal Genomics Consortium"/>
            <person name="Kohler A."/>
            <person name="Kuo A."/>
            <person name="Nagy L.G."/>
            <person name="Floudas D."/>
            <person name="Copeland A."/>
            <person name="Barry K.W."/>
            <person name="Cichocki N."/>
            <person name="Veneault-Fourrey C."/>
            <person name="LaButti K."/>
            <person name="Lindquist E.A."/>
            <person name="Lipzen A."/>
            <person name="Lundell T."/>
            <person name="Morin E."/>
            <person name="Murat C."/>
            <person name="Riley R."/>
            <person name="Ohm R."/>
            <person name="Sun H."/>
            <person name="Tunlid A."/>
            <person name="Henrissat B."/>
            <person name="Grigoriev I.V."/>
            <person name="Hibbett D.S."/>
            <person name="Martin F."/>
        </authorList>
    </citation>
    <scope>NUCLEOTIDE SEQUENCE [LARGE SCALE GENOMIC DNA]</scope>
    <source>
        <strain evidence="2">Marx 270</strain>
    </source>
</reference>